<protein>
    <submittedName>
        <fullName evidence="1">Uncharacterized protein</fullName>
    </submittedName>
</protein>
<gene>
    <name evidence="1" type="ORF">CSKR_203711</name>
</gene>
<dbReference type="Proteomes" id="UP000286415">
    <property type="component" value="Unassembled WGS sequence"/>
</dbReference>
<proteinExistence type="predicted"/>
<accession>A0A8T1N0W7</accession>
<name>A0A8T1N0W7_CLOSI</name>
<dbReference type="AlphaFoldDB" id="A0A8T1N0W7"/>
<reference evidence="1 2" key="1">
    <citation type="journal article" date="2018" name="Biotechnol. Adv.">
        <title>Improved genomic resources and new bioinformatic workflow for the carcinogenic parasite Clonorchis sinensis: Biotechnological implications.</title>
        <authorList>
            <person name="Wang D."/>
            <person name="Korhonen P.K."/>
            <person name="Gasser R.B."/>
            <person name="Young N.D."/>
        </authorList>
    </citation>
    <scope>NUCLEOTIDE SEQUENCE [LARGE SCALE GENOMIC DNA]</scope>
    <source>
        <strain evidence="1">Cs-k2</strain>
    </source>
</reference>
<evidence type="ECO:0000313" key="1">
    <source>
        <dbReference type="EMBL" id="KAG5454818.1"/>
    </source>
</evidence>
<comment type="caution">
    <text evidence="1">The sequence shown here is derived from an EMBL/GenBank/DDBJ whole genome shotgun (WGS) entry which is preliminary data.</text>
</comment>
<dbReference type="EMBL" id="NIRI02000005">
    <property type="protein sequence ID" value="KAG5454818.1"/>
    <property type="molecule type" value="Genomic_DNA"/>
</dbReference>
<sequence length="113" mass="12882">MGSPKFKPTMNTATNASVGKLKLLGEFDCEMDIANHRHRGTVYLAARELNIVYRLDRSFASFNTTDRVGDINIPAFSKVKLRIYIQCPFSVDRLLFGALRLCPRFRLLTIPPY</sequence>
<keyword evidence="2" id="KW-1185">Reference proteome</keyword>
<reference evidence="1 2" key="2">
    <citation type="journal article" date="2021" name="Genomics">
        <title>High-quality reference genome for Clonorchis sinensis.</title>
        <authorList>
            <person name="Young N.D."/>
            <person name="Stroehlein A.J."/>
            <person name="Kinkar L."/>
            <person name="Wang T."/>
            <person name="Sohn W.M."/>
            <person name="Chang B.C.H."/>
            <person name="Kaur P."/>
            <person name="Weisz D."/>
            <person name="Dudchenko O."/>
            <person name="Aiden E.L."/>
            <person name="Korhonen P.K."/>
            <person name="Gasser R.B."/>
        </authorList>
    </citation>
    <scope>NUCLEOTIDE SEQUENCE [LARGE SCALE GENOMIC DNA]</scope>
    <source>
        <strain evidence="1">Cs-k2</strain>
    </source>
</reference>
<organism evidence="1 2">
    <name type="scientific">Clonorchis sinensis</name>
    <name type="common">Chinese liver fluke</name>
    <dbReference type="NCBI Taxonomy" id="79923"/>
    <lineage>
        <taxon>Eukaryota</taxon>
        <taxon>Metazoa</taxon>
        <taxon>Spiralia</taxon>
        <taxon>Lophotrochozoa</taxon>
        <taxon>Platyhelminthes</taxon>
        <taxon>Trematoda</taxon>
        <taxon>Digenea</taxon>
        <taxon>Opisthorchiida</taxon>
        <taxon>Opisthorchiata</taxon>
        <taxon>Opisthorchiidae</taxon>
        <taxon>Clonorchis</taxon>
    </lineage>
</organism>
<evidence type="ECO:0000313" key="2">
    <source>
        <dbReference type="Proteomes" id="UP000286415"/>
    </source>
</evidence>